<dbReference type="PANTHER" id="PTHR23259">
    <property type="entry name" value="RIDDLE"/>
    <property type="match status" value="1"/>
</dbReference>
<name>A0A443RZS3_9ACAR</name>
<dbReference type="Proteomes" id="UP000288716">
    <property type="component" value="Unassembled WGS sequence"/>
</dbReference>
<dbReference type="GO" id="GO:0030414">
    <property type="term" value="F:peptidase inhibitor activity"/>
    <property type="evidence" value="ECO:0007669"/>
    <property type="project" value="UniProtKB-KW"/>
</dbReference>
<dbReference type="OrthoDB" id="6410882at2759"/>
<accession>A0A443RZS3</accession>
<reference evidence="5 6" key="1">
    <citation type="journal article" date="2018" name="Gigascience">
        <title>Genomes of trombidid mites reveal novel predicted allergens and laterally-transferred genes associated with secondary metabolism.</title>
        <authorList>
            <person name="Dong X."/>
            <person name="Chaisiri K."/>
            <person name="Xia D."/>
            <person name="Armstrong S.D."/>
            <person name="Fang Y."/>
            <person name="Donnelly M.J."/>
            <person name="Kadowaki T."/>
            <person name="McGarry J.W."/>
            <person name="Darby A.C."/>
            <person name="Makepeace B.L."/>
        </authorList>
    </citation>
    <scope>NUCLEOTIDE SEQUENCE [LARGE SCALE GENOMIC DNA]</scope>
    <source>
        <strain evidence="5">UoL-UT</strain>
    </source>
</reference>
<dbReference type="Pfam" id="PF01826">
    <property type="entry name" value="TIL"/>
    <property type="match status" value="1"/>
</dbReference>
<keyword evidence="6" id="KW-1185">Reference proteome</keyword>
<sequence>MKIVVLFVAAVFLLNTLVFGIKYAPISINLPKPNCKGNTHIVTCGTACPITCENYQNPPLVCVLSCSLFPCACNEGYVQKTPGDCVKPKECPPTSTTNKPIVSND</sequence>
<dbReference type="Gene3D" id="2.10.25.10">
    <property type="entry name" value="Laminin"/>
    <property type="match status" value="1"/>
</dbReference>
<evidence type="ECO:0000313" key="5">
    <source>
        <dbReference type="EMBL" id="RWS20775.1"/>
    </source>
</evidence>
<feature type="chain" id="PRO_5019123109" evidence="3">
    <location>
        <begin position="21"/>
        <end position="105"/>
    </location>
</feature>
<dbReference type="EMBL" id="NCKV01015570">
    <property type="protein sequence ID" value="RWS20775.1"/>
    <property type="molecule type" value="Genomic_DNA"/>
</dbReference>
<keyword evidence="3" id="KW-0732">Signal</keyword>
<evidence type="ECO:0000313" key="6">
    <source>
        <dbReference type="Proteomes" id="UP000288716"/>
    </source>
</evidence>
<dbReference type="VEuPathDB" id="VectorBase:LDEU011265"/>
<dbReference type="InterPro" id="IPR002919">
    <property type="entry name" value="TIL_dom"/>
</dbReference>
<feature type="signal peptide" evidence="3">
    <location>
        <begin position="1"/>
        <end position="20"/>
    </location>
</feature>
<evidence type="ECO:0000256" key="3">
    <source>
        <dbReference type="SAM" id="SignalP"/>
    </source>
</evidence>
<evidence type="ECO:0000259" key="4">
    <source>
        <dbReference type="Pfam" id="PF01826"/>
    </source>
</evidence>
<dbReference type="CDD" id="cd19941">
    <property type="entry name" value="TIL"/>
    <property type="match status" value="1"/>
</dbReference>
<dbReference type="SUPFAM" id="SSF57567">
    <property type="entry name" value="Serine protease inhibitors"/>
    <property type="match status" value="1"/>
</dbReference>
<evidence type="ECO:0000256" key="1">
    <source>
        <dbReference type="ARBA" id="ARBA00022690"/>
    </source>
</evidence>
<dbReference type="InterPro" id="IPR051368">
    <property type="entry name" value="SerProtInhib-TIL_Domain"/>
</dbReference>
<organism evidence="5 6">
    <name type="scientific">Leptotrombidium deliense</name>
    <dbReference type="NCBI Taxonomy" id="299467"/>
    <lineage>
        <taxon>Eukaryota</taxon>
        <taxon>Metazoa</taxon>
        <taxon>Ecdysozoa</taxon>
        <taxon>Arthropoda</taxon>
        <taxon>Chelicerata</taxon>
        <taxon>Arachnida</taxon>
        <taxon>Acari</taxon>
        <taxon>Acariformes</taxon>
        <taxon>Trombidiformes</taxon>
        <taxon>Prostigmata</taxon>
        <taxon>Anystina</taxon>
        <taxon>Parasitengona</taxon>
        <taxon>Trombiculoidea</taxon>
        <taxon>Trombiculidae</taxon>
        <taxon>Leptotrombidium</taxon>
    </lineage>
</organism>
<dbReference type="AlphaFoldDB" id="A0A443RZS3"/>
<keyword evidence="1" id="KW-0646">Protease inhibitor</keyword>
<keyword evidence="2" id="KW-1015">Disulfide bond</keyword>
<dbReference type="InterPro" id="IPR036084">
    <property type="entry name" value="Ser_inhib-like_sf"/>
</dbReference>
<gene>
    <name evidence="5" type="ORF">B4U80_09571</name>
</gene>
<protein>
    <submittedName>
        <fullName evidence="5">Papilin-like protein</fullName>
    </submittedName>
</protein>
<comment type="caution">
    <text evidence="5">The sequence shown here is derived from an EMBL/GenBank/DDBJ whole genome shotgun (WGS) entry which is preliminary data.</text>
</comment>
<proteinExistence type="predicted"/>
<dbReference type="PANTHER" id="PTHR23259:SF70">
    <property type="entry name" value="ACCESSORY GLAND PROTEIN ACP62F-RELATED"/>
    <property type="match status" value="1"/>
</dbReference>
<feature type="domain" description="TIL" evidence="4">
    <location>
        <begin position="35"/>
        <end position="91"/>
    </location>
</feature>
<evidence type="ECO:0000256" key="2">
    <source>
        <dbReference type="ARBA" id="ARBA00023157"/>
    </source>
</evidence>